<reference evidence="1" key="2">
    <citation type="submission" date="2015-03" db="EMBL/GenBank/DDBJ databases">
        <authorList>
            <person name="Murphy D."/>
        </authorList>
    </citation>
    <scope>NUCLEOTIDE SEQUENCE [LARGE SCALE GENOMIC DNA]</scope>
    <source>
        <strain evidence="1">K00500041</strain>
    </source>
</reference>
<reference evidence="3 4" key="1">
    <citation type="submission" date="2015-03" db="EMBL/GenBank/DDBJ databases">
        <authorList>
            <consortium name="Pathogen Informatics"/>
        </authorList>
    </citation>
    <scope>NUCLEOTIDE SEQUENCE [LARGE SCALE GENOMIC DNA]</scope>
    <source>
        <strain evidence="3">K00500041</strain>
        <strain evidence="2 4">M09401471</strain>
    </source>
</reference>
<dbReference type="Proteomes" id="UP000044938">
    <property type="component" value="Unassembled WGS sequence"/>
</dbReference>
<dbReference type="EMBL" id="CSAE01000066">
    <property type="protein sequence ID" value="COV24455.1"/>
    <property type="molecule type" value="Genomic_DNA"/>
</dbReference>
<evidence type="ECO:0000313" key="3">
    <source>
        <dbReference type="Proteomes" id="UP000038802"/>
    </source>
</evidence>
<evidence type="ECO:0000313" key="2">
    <source>
        <dbReference type="EMBL" id="COV71607.1"/>
    </source>
</evidence>
<evidence type="ECO:0000313" key="4">
    <source>
        <dbReference type="Proteomes" id="UP000044938"/>
    </source>
</evidence>
<protein>
    <submittedName>
        <fullName evidence="1">Uncharacterized protein</fullName>
    </submittedName>
</protein>
<proteinExistence type="predicted"/>
<name>A0A0U0R3C2_MYCTX</name>
<dbReference type="AlphaFoldDB" id="A0A0U0R3C2"/>
<evidence type="ECO:0000313" key="1">
    <source>
        <dbReference type="EMBL" id="COV24455.1"/>
    </source>
</evidence>
<gene>
    <name evidence="1" type="ORF">ERS007703_00924</name>
    <name evidence="2" type="ORF">ERS007720_00787</name>
</gene>
<organism evidence="1 3">
    <name type="scientific">Mycobacterium tuberculosis</name>
    <dbReference type="NCBI Taxonomy" id="1773"/>
    <lineage>
        <taxon>Bacteria</taxon>
        <taxon>Bacillati</taxon>
        <taxon>Actinomycetota</taxon>
        <taxon>Actinomycetes</taxon>
        <taxon>Mycobacteriales</taxon>
        <taxon>Mycobacteriaceae</taxon>
        <taxon>Mycobacterium</taxon>
        <taxon>Mycobacterium tuberculosis complex</taxon>
    </lineage>
</organism>
<dbReference type="EMBL" id="CSAJ01000063">
    <property type="protein sequence ID" value="COV71607.1"/>
    <property type="molecule type" value="Genomic_DNA"/>
</dbReference>
<accession>A0A0U0R3C2</accession>
<sequence length="51" mass="4943">MGCSGGRSPTGGGPPAASCALSPEEPLGAVMVINLSRQRCSPFGGPRSLAG</sequence>
<dbReference type="Proteomes" id="UP000038802">
    <property type="component" value="Unassembled WGS sequence"/>
</dbReference>